<keyword evidence="10" id="KW-1185">Reference proteome</keyword>
<dbReference type="GO" id="GO:0046872">
    <property type="term" value="F:metal ion binding"/>
    <property type="evidence" value="ECO:0007669"/>
    <property type="project" value="UniProtKB-UniRule"/>
</dbReference>
<comment type="cofactor">
    <cofactor evidence="6">
        <name>a divalent metal cation</name>
        <dbReference type="ChEBI" id="CHEBI:60240"/>
    </cofactor>
</comment>
<dbReference type="Pfam" id="PF20143">
    <property type="entry name" value="NAD_kinase_C"/>
    <property type="match status" value="1"/>
</dbReference>
<dbReference type="GO" id="GO:0005524">
    <property type="term" value="F:ATP binding"/>
    <property type="evidence" value="ECO:0007669"/>
    <property type="project" value="UniProtKB-KW"/>
</dbReference>
<feature type="binding site" evidence="6">
    <location>
        <begin position="141"/>
        <end position="142"/>
    </location>
    <ligand>
        <name>NAD(+)</name>
        <dbReference type="ChEBI" id="CHEBI:57540"/>
    </ligand>
</feature>
<dbReference type="GO" id="GO:0006741">
    <property type="term" value="P:NADP+ biosynthetic process"/>
    <property type="evidence" value="ECO:0007669"/>
    <property type="project" value="UniProtKB-UniRule"/>
</dbReference>
<evidence type="ECO:0000313" key="9">
    <source>
        <dbReference type="Proteomes" id="UP000030136"/>
    </source>
</evidence>
<evidence type="ECO:0000256" key="1">
    <source>
        <dbReference type="ARBA" id="ARBA00022679"/>
    </source>
</evidence>
<comment type="caution">
    <text evidence="6">Lacks conserved residue(s) required for the propagation of feature annotation.</text>
</comment>
<dbReference type="GO" id="GO:0019674">
    <property type="term" value="P:NAD+ metabolic process"/>
    <property type="evidence" value="ECO:0007669"/>
    <property type="project" value="InterPro"/>
</dbReference>
<dbReference type="GO" id="GO:0051287">
    <property type="term" value="F:NAD binding"/>
    <property type="evidence" value="ECO:0007669"/>
    <property type="project" value="UniProtKB-ARBA"/>
</dbReference>
<dbReference type="Proteomes" id="UP000249300">
    <property type="component" value="Chromosome 1"/>
</dbReference>
<dbReference type="eggNOG" id="COG0061">
    <property type="taxonomic scope" value="Bacteria"/>
</dbReference>
<feature type="binding site" evidence="6">
    <location>
        <begin position="182"/>
        <end position="187"/>
    </location>
    <ligand>
        <name>NAD(+)</name>
        <dbReference type="ChEBI" id="CHEBI:57540"/>
    </ligand>
</feature>
<dbReference type="GO" id="GO:0003951">
    <property type="term" value="F:NAD+ kinase activity"/>
    <property type="evidence" value="ECO:0007669"/>
    <property type="project" value="UniProtKB-UniRule"/>
</dbReference>
<dbReference type="KEGG" id="pcre:NCTC12858_01834"/>
<dbReference type="HAMAP" id="MF_00361">
    <property type="entry name" value="NAD_kinase"/>
    <property type="match status" value="1"/>
</dbReference>
<dbReference type="Gene3D" id="2.60.200.30">
    <property type="entry name" value="Probable inorganic polyphosphate/atp-NAD kinase, domain 2"/>
    <property type="match status" value="1"/>
</dbReference>
<keyword evidence="2 6" id="KW-0418">Kinase</keyword>
<dbReference type="Gene3D" id="3.40.50.10330">
    <property type="entry name" value="Probable inorganic polyphosphate/atp-NAD kinase, domain 1"/>
    <property type="match status" value="1"/>
</dbReference>
<gene>
    <name evidence="7" type="primary">ppnK</name>
    <name evidence="6" type="synonym">nadK</name>
    <name evidence="7" type="ORF">HQ38_06290</name>
    <name evidence="8" type="ORF">NCTC12858_01834</name>
</gene>
<dbReference type="InterPro" id="IPR002504">
    <property type="entry name" value="NADK"/>
</dbReference>
<dbReference type="Pfam" id="PF01513">
    <property type="entry name" value="NAD_kinase"/>
    <property type="match status" value="1"/>
</dbReference>
<dbReference type="EMBL" id="JQJC01000020">
    <property type="protein sequence ID" value="KGN94142.1"/>
    <property type="molecule type" value="Genomic_DNA"/>
</dbReference>
<proteinExistence type="inferred from homology"/>
<feature type="binding site" evidence="6">
    <location>
        <position position="206"/>
    </location>
    <ligand>
        <name>NAD(+)</name>
        <dbReference type="ChEBI" id="CHEBI:57540"/>
    </ligand>
</feature>
<feature type="binding site" evidence="6">
    <location>
        <position position="171"/>
    </location>
    <ligand>
        <name>NAD(+)</name>
        <dbReference type="ChEBI" id="CHEBI:57540"/>
    </ligand>
</feature>
<comment type="catalytic activity">
    <reaction evidence="5 6">
        <text>NAD(+) + ATP = ADP + NADP(+) + H(+)</text>
        <dbReference type="Rhea" id="RHEA:18629"/>
        <dbReference type="ChEBI" id="CHEBI:15378"/>
        <dbReference type="ChEBI" id="CHEBI:30616"/>
        <dbReference type="ChEBI" id="CHEBI:57540"/>
        <dbReference type="ChEBI" id="CHEBI:58349"/>
        <dbReference type="ChEBI" id="CHEBI:456216"/>
        <dbReference type="EC" id="2.7.1.23"/>
    </reaction>
</comment>
<comment type="function">
    <text evidence="6">Involved in the regulation of the intracellular balance of NAD and NADP, and is a key enzyme in the biosynthesis of NADP. Catalyzes specifically the phosphorylation on 2'-hydroxyl of the adenosine moiety of NAD to yield NADP.</text>
</comment>
<feature type="binding site" evidence="6">
    <location>
        <position position="76"/>
    </location>
    <ligand>
        <name>NAD(+)</name>
        <dbReference type="ChEBI" id="CHEBI:57540"/>
    </ligand>
</feature>
<feature type="binding site" evidence="6">
    <location>
        <begin position="71"/>
        <end position="72"/>
    </location>
    <ligand>
        <name>NAD(+)</name>
        <dbReference type="ChEBI" id="CHEBI:57540"/>
    </ligand>
</feature>
<dbReference type="InterPro" id="IPR017438">
    <property type="entry name" value="ATP-NAD_kinase_N"/>
</dbReference>
<evidence type="ECO:0000256" key="2">
    <source>
        <dbReference type="ARBA" id="ARBA00022777"/>
    </source>
</evidence>
<keyword evidence="3 6" id="KW-0521">NADP</keyword>
<dbReference type="SUPFAM" id="SSF111331">
    <property type="entry name" value="NAD kinase/diacylglycerol kinase-like"/>
    <property type="match status" value="1"/>
</dbReference>
<dbReference type="STRING" id="393921.HQ45_03805"/>
<reference evidence="7 9" key="1">
    <citation type="submission" date="2014-08" db="EMBL/GenBank/DDBJ databases">
        <title>Porphyromonas crevioricanis strain:COT-253_OH1447 Genome sequencing.</title>
        <authorList>
            <person name="Wallis C."/>
            <person name="Deusch O."/>
            <person name="O'Flynn C."/>
            <person name="Davis I."/>
            <person name="Jospin G."/>
            <person name="Darling A.E."/>
            <person name="Coil D.A."/>
            <person name="Alexiev A."/>
            <person name="Horsfall A."/>
            <person name="Kirkwood N."/>
            <person name="Harris S."/>
            <person name="Eisen J.A."/>
        </authorList>
    </citation>
    <scope>NUCLEOTIDE SEQUENCE [LARGE SCALE GENOMIC DNA]</scope>
    <source>
        <strain evidence="9">COT-253 OH1447</strain>
        <strain evidence="7">COT-253_OH1447</strain>
    </source>
</reference>
<dbReference type="EMBL" id="LS483447">
    <property type="protein sequence ID" value="SQH73954.1"/>
    <property type="molecule type" value="Genomic_DNA"/>
</dbReference>
<reference evidence="8 10" key="2">
    <citation type="submission" date="2018-06" db="EMBL/GenBank/DDBJ databases">
        <authorList>
            <consortium name="Pathogen Informatics"/>
            <person name="Doyle S."/>
        </authorList>
    </citation>
    <scope>NUCLEOTIDE SEQUENCE [LARGE SCALE GENOMIC DNA]</scope>
    <source>
        <strain evidence="8 10">NCTC12858</strain>
    </source>
</reference>
<dbReference type="InterPro" id="IPR016064">
    <property type="entry name" value="NAD/diacylglycerol_kinase_sf"/>
</dbReference>
<dbReference type="Proteomes" id="UP000030136">
    <property type="component" value="Unassembled WGS sequence"/>
</dbReference>
<keyword evidence="1 6" id="KW-0808">Transferase</keyword>
<evidence type="ECO:0000256" key="5">
    <source>
        <dbReference type="ARBA" id="ARBA00047925"/>
    </source>
</evidence>
<evidence type="ECO:0000256" key="6">
    <source>
        <dbReference type="HAMAP-Rule" id="MF_00361"/>
    </source>
</evidence>
<protein>
    <recommendedName>
        <fullName evidence="6">NAD kinase</fullName>
        <ecNumber evidence="6">2.7.1.23</ecNumber>
    </recommendedName>
    <alternativeName>
        <fullName evidence="6">ATP-dependent NAD kinase</fullName>
    </alternativeName>
</protein>
<keyword evidence="4 6" id="KW-0520">NAD</keyword>
<comment type="subcellular location">
    <subcellularLocation>
        <location evidence="6">Cytoplasm</location>
    </subcellularLocation>
</comment>
<evidence type="ECO:0000313" key="10">
    <source>
        <dbReference type="Proteomes" id="UP000249300"/>
    </source>
</evidence>
<dbReference type="RefSeq" id="WP_023936302.1">
    <property type="nucleotide sequence ID" value="NZ_FUXH01000003.1"/>
</dbReference>
<evidence type="ECO:0000256" key="4">
    <source>
        <dbReference type="ARBA" id="ARBA00023027"/>
    </source>
</evidence>
<accession>A0A0A2FVE5</accession>
<dbReference type="AlphaFoldDB" id="A0A0A2FVE5"/>
<keyword evidence="6" id="KW-0963">Cytoplasm</keyword>
<organism evidence="7 9">
    <name type="scientific">Porphyromonas crevioricanis</name>
    <dbReference type="NCBI Taxonomy" id="393921"/>
    <lineage>
        <taxon>Bacteria</taxon>
        <taxon>Pseudomonadati</taxon>
        <taxon>Bacteroidota</taxon>
        <taxon>Bacteroidia</taxon>
        <taxon>Bacteroidales</taxon>
        <taxon>Porphyromonadaceae</taxon>
        <taxon>Porphyromonas</taxon>
    </lineage>
</organism>
<dbReference type="EC" id="2.7.1.23" evidence="6"/>
<feature type="active site" description="Proton acceptor" evidence="6">
    <location>
        <position position="71"/>
    </location>
</feature>
<evidence type="ECO:0000313" key="8">
    <source>
        <dbReference type="EMBL" id="SQH73954.1"/>
    </source>
</evidence>
<keyword evidence="6" id="KW-0547">Nucleotide-binding</keyword>
<sequence length="286" mass="31327">MEIAVFGSQHKVDQAENIVHFICQLSQIAKLSVERQFYGFIRRSLGLKIECNILDEETLPTANYVVSIGGDGTFLRAARYIGATEIPIWGINSGRLGFLTDADCSEAIGLIDKLVEGIFELESRSILQIEVGDHYIGHALNEAAIMKRETGSIITIDTYLGDDYLAAYDADGLIIATPTGSTAYSLSVNGPLIMPHSQDFVLSPIAPHTLNMRPLVVPDNTIISMTVSSRSDSFLLSLDGKASPFDCGEPIRIRKADYSIRLMKVANHSFADTLRKKLMWGAAVRS</sequence>
<comment type="similarity">
    <text evidence="6">Belongs to the NAD kinase family.</text>
</comment>
<dbReference type="PANTHER" id="PTHR20275:SF0">
    <property type="entry name" value="NAD KINASE"/>
    <property type="match status" value="1"/>
</dbReference>
<dbReference type="GO" id="GO:0005737">
    <property type="term" value="C:cytoplasm"/>
    <property type="evidence" value="ECO:0007669"/>
    <property type="project" value="UniProtKB-SubCell"/>
</dbReference>
<evidence type="ECO:0000313" key="7">
    <source>
        <dbReference type="EMBL" id="KGN94142.1"/>
    </source>
</evidence>
<dbReference type="InterPro" id="IPR017437">
    <property type="entry name" value="ATP-NAD_kinase_PpnK-typ_C"/>
</dbReference>
<evidence type="ECO:0000256" key="3">
    <source>
        <dbReference type="ARBA" id="ARBA00022857"/>
    </source>
</evidence>
<dbReference type="PANTHER" id="PTHR20275">
    <property type="entry name" value="NAD KINASE"/>
    <property type="match status" value="1"/>
</dbReference>
<keyword evidence="6" id="KW-0067">ATP-binding</keyword>
<dbReference type="OrthoDB" id="9774737at2"/>
<name>A0A0A2FVE5_9PORP</name>
<dbReference type="NCBIfam" id="NF002521">
    <property type="entry name" value="PRK01911.1"/>
    <property type="match status" value="1"/>
</dbReference>